<dbReference type="Gene3D" id="2.60.40.1930">
    <property type="match status" value="1"/>
</dbReference>
<reference evidence="4 5" key="1">
    <citation type="submission" date="2022-12" db="EMBL/GenBank/DDBJ databases">
        <title>Chromosome-level genome of Tegillarca granosa.</title>
        <authorList>
            <person name="Kim J."/>
        </authorList>
    </citation>
    <scope>NUCLEOTIDE SEQUENCE [LARGE SCALE GENOMIC DNA]</scope>
    <source>
        <strain evidence="4">Teg-2019</strain>
        <tissue evidence="4">Adductor muscle</tissue>
    </source>
</reference>
<dbReference type="PANTHER" id="PTHR11412">
    <property type="entry name" value="MACROGLOBULIN / COMPLEMENT"/>
    <property type="match status" value="1"/>
</dbReference>
<evidence type="ECO:0000256" key="1">
    <source>
        <dbReference type="ARBA" id="ARBA00022729"/>
    </source>
</evidence>
<feature type="domain" description="Alpha-2-macroglobulin bait region" evidence="3">
    <location>
        <begin position="1"/>
        <end position="128"/>
    </location>
</feature>
<sequence>MISGNTVTFKADVPNNIGTVFYVLYSRGMFTGHGAQSTNGQTTATISIQTTTDMSPSSVLIVYGFDGTTGEMLIASKRFSVTGILKNQIQMSFSQNRQKPGSEATITITADPDSTVALVAVDKSSLLLAAANDITVDGVETALDIFDLAMKKMQQNEPMIWQDCNCDAYTTTRIIQLLGFNVMTNAYMHFVPGKFVILIFS</sequence>
<keyword evidence="2" id="KW-0882">Thioester bond</keyword>
<dbReference type="Pfam" id="PF07703">
    <property type="entry name" value="A2M_BRD"/>
    <property type="match status" value="1"/>
</dbReference>
<comment type="caution">
    <text evidence="4">The sequence shown here is derived from an EMBL/GenBank/DDBJ whole genome shotgun (WGS) entry which is preliminary data.</text>
</comment>
<evidence type="ECO:0000259" key="3">
    <source>
        <dbReference type="SMART" id="SM01359"/>
    </source>
</evidence>
<dbReference type="SMART" id="SM01359">
    <property type="entry name" value="A2M_N_2"/>
    <property type="match status" value="1"/>
</dbReference>
<protein>
    <recommendedName>
        <fullName evidence="3">Alpha-2-macroglobulin bait region domain-containing protein</fullName>
    </recommendedName>
</protein>
<dbReference type="Proteomes" id="UP001217089">
    <property type="component" value="Unassembled WGS sequence"/>
</dbReference>
<gene>
    <name evidence="4" type="ORF">KUTeg_019598</name>
</gene>
<dbReference type="Gene3D" id="6.20.50.160">
    <property type="match status" value="1"/>
</dbReference>
<proteinExistence type="predicted"/>
<evidence type="ECO:0000313" key="5">
    <source>
        <dbReference type="Proteomes" id="UP001217089"/>
    </source>
</evidence>
<keyword evidence="1" id="KW-0732">Signal</keyword>
<evidence type="ECO:0000313" key="4">
    <source>
        <dbReference type="EMBL" id="KAJ8303202.1"/>
    </source>
</evidence>
<accession>A0ABQ9ED34</accession>
<name>A0ABQ9ED34_TEGGR</name>
<dbReference type="InterPro" id="IPR050473">
    <property type="entry name" value="A2M/Complement_sys"/>
</dbReference>
<evidence type="ECO:0000256" key="2">
    <source>
        <dbReference type="ARBA" id="ARBA00022966"/>
    </source>
</evidence>
<dbReference type="EMBL" id="JARBDR010000917">
    <property type="protein sequence ID" value="KAJ8303202.1"/>
    <property type="molecule type" value="Genomic_DNA"/>
</dbReference>
<keyword evidence="5" id="KW-1185">Reference proteome</keyword>
<dbReference type="PANTHER" id="PTHR11412:SF136">
    <property type="entry name" value="CD109 ANTIGEN"/>
    <property type="match status" value="1"/>
</dbReference>
<organism evidence="4 5">
    <name type="scientific">Tegillarca granosa</name>
    <name type="common">Malaysian cockle</name>
    <name type="synonym">Anadara granosa</name>
    <dbReference type="NCBI Taxonomy" id="220873"/>
    <lineage>
        <taxon>Eukaryota</taxon>
        <taxon>Metazoa</taxon>
        <taxon>Spiralia</taxon>
        <taxon>Lophotrochozoa</taxon>
        <taxon>Mollusca</taxon>
        <taxon>Bivalvia</taxon>
        <taxon>Autobranchia</taxon>
        <taxon>Pteriomorphia</taxon>
        <taxon>Arcoida</taxon>
        <taxon>Arcoidea</taxon>
        <taxon>Arcidae</taxon>
        <taxon>Tegillarca</taxon>
    </lineage>
</organism>
<dbReference type="InterPro" id="IPR011625">
    <property type="entry name" value="A2M_N_BRD"/>
</dbReference>